<dbReference type="AlphaFoldDB" id="A0A8T0H4Y5"/>
<keyword evidence="2 4" id="KW-0863">Zinc-finger</keyword>
<sequence length="250" mass="27817">MAIVGEYREGRREREAMIVNLEAKMGQAQTRGRSRRAAEVRLEVVEDSMHVSNSGTVLGMTSAPIVVDDEDDDVVVSSPRSFAQAVLRARLESQQPTRHAVTEDPLELRLGPGGGISESSLRTSPTQQPRQGRRGRPARPTIDLTTPSRTPPVNDDCVVILEYAKSRKRKNPVPLEPAFMTEVPPITPVQEAESYKLNCAICMDTMKEETSTICGHIFCRNCIYGAINSQKKCPTCRKKLTLKNTHRIYL</sequence>
<organism evidence="7 8">
    <name type="scientific">Ceratodon purpureus</name>
    <name type="common">Fire moss</name>
    <name type="synonym">Dicranum purpureum</name>
    <dbReference type="NCBI Taxonomy" id="3225"/>
    <lineage>
        <taxon>Eukaryota</taxon>
        <taxon>Viridiplantae</taxon>
        <taxon>Streptophyta</taxon>
        <taxon>Embryophyta</taxon>
        <taxon>Bryophyta</taxon>
        <taxon>Bryophytina</taxon>
        <taxon>Bryopsida</taxon>
        <taxon>Dicranidae</taxon>
        <taxon>Pseudoditrichales</taxon>
        <taxon>Ditrichaceae</taxon>
        <taxon>Ceratodon</taxon>
    </lineage>
</organism>
<keyword evidence="1" id="KW-0479">Metal-binding</keyword>
<dbReference type="GO" id="GO:0140082">
    <property type="term" value="F:SUMO-ubiquitin ligase activity"/>
    <property type="evidence" value="ECO:0007669"/>
    <property type="project" value="TreeGrafter"/>
</dbReference>
<dbReference type="PROSITE" id="PS00518">
    <property type="entry name" value="ZF_RING_1"/>
    <property type="match status" value="1"/>
</dbReference>
<dbReference type="GO" id="GO:0061630">
    <property type="term" value="F:ubiquitin protein ligase activity"/>
    <property type="evidence" value="ECO:0007669"/>
    <property type="project" value="InterPro"/>
</dbReference>
<evidence type="ECO:0000313" key="8">
    <source>
        <dbReference type="Proteomes" id="UP000822688"/>
    </source>
</evidence>
<dbReference type="PANTHER" id="PTHR47094">
    <property type="entry name" value="ELFLESS, ISOFORM B"/>
    <property type="match status" value="1"/>
</dbReference>
<feature type="region of interest" description="Disordered" evidence="5">
    <location>
        <begin position="93"/>
        <end position="151"/>
    </location>
</feature>
<dbReference type="OrthoDB" id="6105938at2759"/>
<dbReference type="GO" id="GO:0033768">
    <property type="term" value="C:SUMO-targeted ubiquitin ligase complex"/>
    <property type="evidence" value="ECO:0007669"/>
    <property type="project" value="TreeGrafter"/>
</dbReference>
<keyword evidence="3" id="KW-0862">Zinc</keyword>
<evidence type="ECO:0000256" key="5">
    <source>
        <dbReference type="SAM" id="MobiDB-lite"/>
    </source>
</evidence>
<dbReference type="InterPro" id="IPR001841">
    <property type="entry name" value="Znf_RING"/>
</dbReference>
<dbReference type="GO" id="GO:0008270">
    <property type="term" value="F:zinc ion binding"/>
    <property type="evidence" value="ECO:0007669"/>
    <property type="project" value="UniProtKB-KW"/>
</dbReference>
<dbReference type="InterPro" id="IPR013083">
    <property type="entry name" value="Znf_RING/FYVE/PHD"/>
</dbReference>
<dbReference type="SMART" id="SM00184">
    <property type="entry name" value="RING"/>
    <property type="match status" value="1"/>
</dbReference>
<dbReference type="Pfam" id="PF13923">
    <property type="entry name" value="zf-C3HC4_2"/>
    <property type="match status" value="1"/>
</dbReference>
<dbReference type="InterPro" id="IPR049627">
    <property type="entry name" value="SLX8"/>
</dbReference>
<proteinExistence type="predicted"/>
<dbReference type="PANTHER" id="PTHR47094:SF1">
    <property type="entry name" value="RING-TYPE E3 UBIQUITIN TRANSFERASE"/>
    <property type="match status" value="1"/>
</dbReference>
<dbReference type="Proteomes" id="UP000822688">
    <property type="component" value="Chromosome 8"/>
</dbReference>
<comment type="caution">
    <text evidence="7">The sequence shown here is derived from an EMBL/GenBank/DDBJ whole genome shotgun (WGS) entry which is preliminary data.</text>
</comment>
<evidence type="ECO:0000259" key="6">
    <source>
        <dbReference type="PROSITE" id="PS50089"/>
    </source>
</evidence>
<evidence type="ECO:0000256" key="2">
    <source>
        <dbReference type="ARBA" id="ARBA00022771"/>
    </source>
</evidence>
<dbReference type="GO" id="GO:0032183">
    <property type="term" value="F:SUMO binding"/>
    <property type="evidence" value="ECO:0007669"/>
    <property type="project" value="TreeGrafter"/>
</dbReference>
<dbReference type="PROSITE" id="PS50089">
    <property type="entry name" value="ZF_RING_2"/>
    <property type="match status" value="1"/>
</dbReference>
<reference evidence="7" key="1">
    <citation type="submission" date="2020-06" db="EMBL/GenBank/DDBJ databases">
        <title>WGS assembly of Ceratodon purpureus strain R40.</title>
        <authorList>
            <person name="Carey S.B."/>
            <person name="Jenkins J."/>
            <person name="Shu S."/>
            <person name="Lovell J.T."/>
            <person name="Sreedasyam A."/>
            <person name="Maumus F."/>
            <person name="Tiley G.P."/>
            <person name="Fernandez-Pozo N."/>
            <person name="Barry K."/>
            <person name="Chen C."/>
            <person name="Wang M."/>
            <person name="Lipzen A."/>
            <person name="Daum C."/>
            <person name="Saski C.A."/>
            <person name="Payton A.C."/>
            <person name="Mcbreen J.C."/>
            <person name="Conrad R.E."/>
            <person name="Kollar L.M."/>
            <person name="Olsson S."/>
            <person name="Huttunen S."/>
            <person name="Landis J.B."/>
            <person name="Wickett N.J."/>
            <person name="Johnson M.G."/>
            <person name="Rensing S.A."/>
            <person name="Grimwood J."/>
            <person name="Schmutz J."/>
            <person name="Mcdaniel S.F."/>
        </authorList>
    </citation>
    <scope>NUCLEOTIDE SEQUENCE</scope>
    <source>
        <strain evidence="7">R40</strain>
    </source>
</reference>
<gene>
    <name evidence="7" type="ORF">KC19_8G173400</name>
</gene>
<name>A0A8T0H4Y5_CERPU</name>
<dbReference type="EMBL" id="CM026429">
    <property type="protein sequence ID" value="KAG0565208.1"/>
    <property type="molecule type" value="Genomic_DNA"/>
</dbReference>
<evidence type="ECO:0000256" key="1">
    <source>
        <dbReference type="ARBA" id="ARBA00022723"/>
    </source>
</evidence>
<protein>
    <recommendedName>
        <fullName evidence="6">RING-type domain-containing protein</fullName>
    </recommendedName>
</protein>
<evidence type="ECO:0000256" key="4">
    <source>
        <dbReference type="PROSITE-ProRule" id="PRU00175"/>
    </source>
</evidence>
<dbReference type="Gene3D" id="3.30.40.10">
    <property type="entry name" value="Zinc/RING finger domain, C3HC4 (zinc finger)"/>
    <property type="match status" value="1"/>
</dbReference>
<dbReference type="GO" id="GO:0006511">
    <property type="term" value="P:ubiquitin-dependent protein catabolic process"/>
    <property type="evidence" value="ECO:0007669"/>
    <property type="project" value="TreeGrafter"/>
</dbReference>
<keyword evidence="8" id="KW-1185">Reference proteome</keyword>
<evidence type="ECO:0000313" key="7">
    <source>
        <dbReference type="EMBL" id="KAG0565208.1"/>
    </source>
</evidence>
<feature type="domain" description="RING-type" evidence="6">
    <location>
        <begin position="199"/>
        <end position="237"/>
    </location>
</feature>
<evidence type="ECO:0000256" key="3">
    <source>
        <dbReference type="ARBA" id="ARBA00022833"/>
    </source>
</evidence>
<accession>A0A8T0H4Y5</accession>
<dbReference type="SUPFAM" id="SSF57850">
    <property type="entry name" value="RING/U-box"/>
    <property type="match status" value="1"/>
</dbReference>
<dbReference type="InterPro" id="IPR017907">
    <property type="entry name" value="Znf_RING_CS"/>
</dbReference>